<accession>A0A5B8RED2</accession>
<dbReference type="PANTHER" id="PTHR36573:SF1">
    <property type="entry name" value="INTERMEMBRANE PHOSPHOLIPID TRANSPORT SYSTEM BINDING PROTEIN MLAC"/>
    <property type="match status" value="1"/>
</dbReference>
<reference evidence="1" key="1">
    <citation type="submission" date="2019-06" db="EMBL/GenBank/DDBJ databases">
        <authorList>
            <person name="Murdoch R.W."/>
            <person name="Fathepure B."/>
        </authorList>
    </citation>
    <scope>NUCLEOTIDE SEQUENCE</scope>
</reference>
<gene>
    <name evidence="1" type="ORF">KBTEX_01426</name>
</gene>
<evidence type="ECO:0008006" key="2">
    <source>
        <dbReference type="Google" id="ProtNLM"/>
    </source>
</evidence>
<dbReference type="Pfam" id="PF05494">
    <property type="entry name" value="MlaC"/>
    <property type="match status" value="1"/>
</dbReference>
<dbReference type="InterPro" id="IPR008869">
    <property type="entry name" value="MlaC/ttg2D"/>
</dbReference>
<dbReference type="PANTHER" id="PTHR36573">
    <property type="entry name" value="INTERMEMBRANE PHOSPHOLIPID TRANSPORT SYSTEM BINDING PROTEIN MLAC"/>
    <property type="match status" value="1"/>
</dbReference>
<sequence length="218" mass="23994">MPRRWILAAAVAACLVTLTTRAATGTGPVTLVREAVDEGLVFVRTHAATLADEPACTRAFIERHYRELLDPTLAARFVAGPYWADAPPGARTRFTRALTDHLVAVYATAVSVFAPRIVEFARTGDIGYRLIRQDGRRAVVRVALRPQDRRDVDVDILLHRPGERWLVHDARVAGISLLAIFRQAFRPRLAREGLAGVSDALERHRHAGGGPPETAPCR</sequence>
<proteinExistence type="predicted"/>
<dbReference type="AlphaFoldDB" id="A0A5B8RED2"/>
<dbReference type="Gene3D" id="3.10.450.710">
    <property type="entry name" value="Tgt2/MlaC"/>
    <property type="match status" value="1"/>
</dbReference>
<protein>
    <recommendedName>
        <fullName evidence="2">ABC transporter substrate-binding protein</fullName>
    </recommendedName>
</protein>
<name>A0A5B8RED2_9ZZZZ</name>
<dbReference type="EMBL" id="MN079095">
    <property type="protein sequence ID" value="QEA05107.1"/>
    <property type="molecule type" value="Genomic_DNA"/>
</dbReference>
<evidence type="ECO:0000313" key="1">
    <source>
        <dbReference type="EMBL" id="QEA05107.1"/>
    </source>
</evidence>
<dbReference type="InterPro" id="IPR042245">
    <property type="entry name" value="Tgt2/MlaC_sf"/>
</dbReference>
<organism evidence="1">
    <name type="scientific">uncultured organism</name>
    <dbReference type="NCBI Taxonomy" id="155900"/>
    <lineage>
        <taxon>unclassified sequences</taxon>
        <taxon>environmental samples</taxon>
    </lineage>
</organism>